<dbReference type="InterPro" id="IPR008040">
    <property type="entry name" value="Hydant_A_N"/>
</dbReference>
<dbReference type="Proteomes" id="UP000828390">
    <property type="component" value="Unassembled WGS sequence"/>
</dbReference>
<keyword evidence="3" id="KW-1185">Reference proteome</keyword>
<dbReference type="AlphaFoldDB" id="A0A9D4E3Q5"/>
<protein>
    <recommendedName>
        <fullName evidence="1">Hydantoinase/oxoprolinase N-terminal domain-containing protein</fullName>
    </recommendedName>
</protein>
<reference evidence="2" key="1">
    <citation type="journal article" date="2019" name="bioRxiv">
        <title>The Genome of the Zebra Mussel, Dreissena polymorpha: A Resource for Invasive Species Research.</title>
        <authorList>
            <person name="McCartney M.A."/>
            <person name="Auch B."/>
            <person name="Kono T."/>
            <person name="Mallez S."/>
            <person name="Zhang Y."/>
            <person name="Obille A."/>
            <person name="Becker A."/>
            <person name="Abrahante J.E."/>
            <person name="Garbe J."/>
            <person name="Badalamenti J.P."/>
            <person name="Herman A."/>
            <person name="Mangelson H."/>
            <person name="Liachko I."/>
            <person name="Sullivan S."/>
            <person name="Sone E.D."/>
            <person name="Koren S."/>
            <person name="Silverstein K.A.T."/>
            <person name="Beckman K.B."/>
            <person name="Gohl D.M."/>
        </authorList>
    </citation>
    <scope>NUCLEOTIDE SEQUENCE</scope>
    <source>
        <strain evidence="2">Duluth1</strain>
        <tissue evidence="2">Whole animal</tissue>
    </source>
</reference>
<comment type="caution">
    <text evidence="2">The sequence shown here is derived from an EMBL/GenBank/DDBJ whole genome shotgun (WGS) entry which is preliminary data.</text>
</comment>
<feature type="domain" description="Hydantoinase/oxoprolinase N-terminal" evidence="1">
    <location>
        <begin position="8"/>
        <end position="182"/>
    </location>
</feature>
<sequence>MVFTRVVIGVYVGGTNTDAVIVAKSEGKLKVIAKSKTPTTSDVTNGVTKAIHLALIASRKENVSLVVQQVNIGTTQFINAVVECKHLVKEAVIRLCGTASRKLPPFSDFAKRLLESVQGSVFMLNGGYQFDGQAITPVDEEEVVRSVEILKAKGEKNIVVSGIFSPVRREQETRVAEIIRQHLPDASITVSHEIGKLGLLERENAAVLNECIKPLCSETFRGLRSALDRTTEPFLHMRRR</sequence>
<proteinExistence type="predicted"/>
<gene>
    <name evidence="2" type="ORF">DPMN_173947</name>
</gene>
<reference evidence="2" key="2">
    <citation type="submission" date="2020-11" db="EMBL/GenBank/DDBJ databases">
        <authorList>
            <person name="McCartney M.A."/>
            <person name="Auch B."/>
            <person name="Kono T."/>
            <person name="Mallez S."/>
            <person name="Becker A."/>
            <person name="Gohl D.M."/>
            <person name="Silverstein K.A.T."/>
            <person name="Koren S."/>
            <person name="Bechman K.B."/>
            <person name="Herman A."/>
            <person name="Abrahante J.E."/>
            <person name="Garbe J."/>
        </authorList>
    </citation>
    <scope>NUCLEOTIDE SEQUENCE</scope>
    <source>
        <strain evidence="2">Duluth1</strain>
        <tissue evidence="2">Whole animal</tissue>
    </source>
</reference>
<evidence type="ECO:0000313" key="2">
    <source>
        <dbReference type="EMBL" id="KAH3772606.1"/>
    </source>
</evidence>
<dbReference type="Pfam" id="PF05378">
    <property type="entry name" value="Hydant_A_N"/>
    <property type="match status" value="1"/>
</dbReference>
<accession>A0A9D4E3Q5</accession>
<evidence type="ECO:0000259" key="1">
    <source>
        <dbReference type="Pfam" id="PF05378"/>
    </source>
</evidence>
<dbReference type="PANTHER" id="PTHR11365">
    <property type="entry name" value="5-OXOPROLINASE RELATED"/>
    <property type="match status" value="1"/>
</dbReference>
<dbReference type="InterPro" id="IPR045079">
    <property type="entry name" value="Oxoprolinase-like"/>
</dbReference>
<organism evidence="2 3">
    <name type="scientific">Dreissena polymorpha</name>
    <name type="common">Zebra mussel</name>
    <name type="synonym">Mytilus polymorpha</name>
    <dbReference type="NCBI Taxonomy" id="45954"/>
    <lineage>
        <taxon>Eukaryota</taxon>
        <taxon>Metazoa</taxon>
        <taxon>Spiralia</taxon>
        <taxon>Lophotrochozoa</taxon>
        <taxon>Mollusca</taxon>
        <taxon>Bivalvia</taxon>
        <taxon>Autobranchia</taxon>
        <taxon>Heteroconchia</taxon>
        <taxon>Euheterodonta</taxon>
        <taxon>Imparidentia</taxon>
        <taxon>Neoheterodontei</taxon>
        <taxon>Myida</taxon>
        <taxon>Dreissenoidea</taxon>
        <taxon>Dreissenidae</taxon>
        <taxon>Dreissena</taxon>
    </lineage>
</organism>
<dbReference type="PANTHER" id="PTHR11365:SF10">
    <property type="entry name" value="HYDANTOINASE_OXOPROLINASE"/>
    <property type="match status" value="1"/>
</dbReference>
<dbReference type="EMBL" id="JAIWYP010000009">
    <property type="protein sequence ID" value="KAH3772606.1"/>
    <property type="molecule type" value="Genomic_DNA"/>
</dbReference>
<dbReference type="GO" id="GO:0016787">
    <property type="term" value="F:hydrolase activity"/>
    <property type="evidence" value="ECO:0007669"/>
    <property type="project" value="InterPro"/>
</dbReference>
<evidence type="ECO:0000313" key="3">
    <source>
        <dbReference type="Proteomes" id="UP000828390"/>
    </source>
</evidence>
<name>A0A9D4E3Q5_DREPO</name>